<protein>
    <submittedName>
        <fullName evidence="1">Uncharacterized protein</fullName>
    </submittedName>
</protein>
<dbReference type="Proteomes" id="UP000680279">
    <property type="component" value="Unassembled WGS sequence"/>
</dbReference>
<evidence type="ECO:0000313" key="2">
    <source>
        <dbReference type="Proteomes" id="UP000680279"/>
    </source>
</evidence>
<organism evidence="1 2">
    <name type="scientific">Siminovitchia fordii</name>
    <dbReference type="NCBI Taxonomy" id="254759"/>
    <lineage>
        <taxon>Bacteria</taxon>
        <taxon>Bacillati</taxon>
        <taxon>Bacillota</taxon>
        <taxon>Bacilli</taxon>
        <taxon>Bacillales</taxon>
        <taxon>Bacillaceae</taxon>
        <taxon>Siminovitchia</taxon>
    </lineage>
</organism>
<reference evidence="1 2" key="1">
    <citation type="submission" date="2021-03" db="EMBL/GenBank/DDBJ databases">
        <title>Antimicrobial resistance genes in bacteria isolated from Japanese honey, and their potential for conferring macrolide and lincosamide resistance in the American foulbrood pathogen Paenibacillus larvae.</title>
        <authorList>
            <person name="Okamoto M."/>
            <person name="Kumagai M."/>
            <person name="Kanamori H."/>
            <person name="Takamatsu D."/>
        </authorList>
    </citation>
    <scope>NUCLEOTIDE SEQUENCE [LARGE SCALE GENOMIC DNA]</scope>
    <source>
        <strain evidence="1 2">J1TS3</strain>
    </source>
</reference>
<evidence type="ECO:0000313" key="1">
    <source>
        <dbReference type="EMBL" id="GIN22601.1"/>
    </source>
</evidence>
<comment type="caution">
    <text evidence="1">The sequence shown here is derived from an EMBL/GenBank/DDBJ whole genome shotgun (WGS) entry which is preliminary data.</text>
</comment>
<gene>
    <name evidence="1" type="ORF">J1TS3_37350</name>
</gene>
<proteinExistence type="predicted"/>
<accession>A0ABQ4KAG2</accession>
<name>A0ABQ4KAG2_9BACI</name>
<dbReference type="EMBL" id="BOQT01000018">
    <property type="protein sequence ID" value="GIN22601.1"/>
    <property type="molecule type" value="Genomic_DNA"/>
</dbReference>
<dbReference type="RefSeq" id="WP_212963717.1">
    <property type="nucleotide sequence ID" value="NZ_BOQT01000018.1"/>
</dbReference>
<keyword evidence="2" id="KW-1185">Reference proteome</keyword>
<sequence>MRDLYQVVKNMNIYTEEGVKIIKEAFEVISRIEKGMSKEDVTIISNFAEEMPYEFQEMIREKEREMYGI</sequence>